<dbReference type="CDD" id="cd01277">
    <property type="entry name" value="HINT_subgroup"/>
    <property type="match status" value="1"/>
</dbReference>
<dbReference type="Gene3D" id="3.30.428.10">
    <property type="entry name" value="HIT-like"/>
    <property type="match status" value="1"/>
</dbReference>
<sequence length="146" mass="15908">MAEPEASCIFCRIVRGEAPGHLVWQDGMVAAFMDIYPSSRGHVLVVPRRHAVTVWDLTAQEAGAVMQAAWRIAHALRRVLQPAGLNLLQSNGAVAGQQVFHFHLHLIPRYGGEEGLRFRLRGPDAETPSADALAELAARLRGALEA</sequence>
<proteinExistence type="predicted"/>
<dbReference type="PROSITE" id="PS51084">
    <property type="entry name" value="HIT_2"/>
    <property type="match status" value="1"/>
</dbReference>
<dbReference type="PANTHER" id="PTHR46648:SF1">
    <property type="entry name" value="ADENOSINE 5'-MONOPHOSPHORAMIDASE HNT1"/>
    <property type="match status" value="1"/>
</dbReference>
<reference evidence="4" key="1">
    <citation type="submission" date="2023-12" db="EMBL/GenBank/DDBJ databases">
        <title>Novel isolates from deep terrestrial aquifers shed light on the physiology and ecology of the class Limnochordia.</title>
        <authorList>
            <person name="Karnachuk O.V."/>
            <person name="Lukina A.P."/>
            <person name="Avakyan M.R."/>
            <person name="Kadnikov V."/>
            <person name="Begmatov S."/>
            <person name="Beletsky A.V."/>
            <person name="Mardanov A.V."/>
            <person name="Ravin N.V."/>
        </authorList>
    </citation>
    <scope>NUCLEOTIDE SEQUENCE [LARGE SCALE GENOMIC DNA]</scope>
    <source>
        <strain evidence="4">LN</strain>
    </source>
</reference>
<dbReference type="EMBL" id="CP141614">
    <property type="protein sequence ID" value="WRP15827.1"/>
    <property type="molecule type" value="Genomic_DNA"/>
</dbReference>
<dbReference type="InterPro" id="IPR011146">
    <property type="entry name" value="HIT-like"/>
</dbReference>
<protein>
    <submittedName>
        <fullName evidence="3">HIT family protein</fullName>
    </submittedName>
</protein>
<dbReference type="SUPFAM" id="SSF54197">
    <property type="entry name" value="HIT-like"/>
    <property type="match status" value="1"/>
</dbReference>
<dbReference type="RefSeq" id="WP_324670235.1">
    <property type="nucleotide sequence ID" value="NZ_CP141614.1"/>
</dbReference>
<organism evidence="3 4">
    <name type="scientific">Geochorda subterranea</name>
    <dbReference type="NCBI Taxonomy" id="3109564"/>
    <lineage>
        <taxon>Bacteria</taxon>
        <taxon>Bacillati</taxon>
        <taxon>Bacillota</taxon>
        <taxon>Limnochordia</taxon>
        <taxon>Limnochordales</taxon>
        <taxon>Geochordaceae</taxon>
        <taxon>Geochorda</taxon>
    </lineage>
</organism>
<dbReference type="Pfam" id="PF01230">
    <property type="entry name" value="HIT"/>
    <property type="match status" value="1"/>
</dbReference>
<dbReference type="PRINTS" id="PR00332">
    <property type="entry name" value="HISTRIAD"/>
</dbReference>
<evidence type="ECO:0000256" key="1">
    <source>
        <dbReference type="PROSITE-ProRule" id="PRU00464"/>
    </source>
</evidence>
<dbReference type="InterPro" id="IPR036265">
    <property type="entry name" value="HIT-like_sf"/>
</dbReference>
<name>A0ABZ1BSR8_9FIRM</name>
<dbReference type="InterPro" id="IPR001310">
    <property type="entry name" value="Histidine_triad_HIT"/>
</dbReference>
<dbReference type="Proteomes" id="UP001333102">
    <property type="component" value="Chromosome"/>
</dbReference>
<dbReference type="InterPro" id="IPR039384">
    <property type="entry name" value="HINT"/>
</dbReference>
<keyword evidence="4" id="KW-1185">Reference proteome</keyword>
<dbReference type="PANTHER" id="PTHR46648">
    <property type="entry name" value="HIT FAMILY PROTEIN 1"/>
    <property type="match status" value="1"/>
</dbReference>
<evidence type="ECO:0000313" key="3">
    <source>
        <dbReference type="EMBL" id="WRP15827.1"/>
    </source>
</evidence>
<feature type="domain" description="HIT" evidence="2">
    <location>
        <begin position="9"/>
        <end position="116"/>
    </location>
</feature>
<evidence type="ECO:0000313" key="4">
    <source>
        <dbReference type="Proteomes" id="UP001333102"/>
    </source>
</evidence>
<feature type="short sequence motif" description="Histidine triad motif" evidence="1">
    <location>
        <begin position="101"/>
        <end position="105"/>
    </location>
</feature>
<evidence type="ECO:0000259" key="2">
    <source>
        <dbReference type="PROSITE" id="PS51084"/>
    </source>
</evidence>
<gene>
    <name evidence="3" type="ORF">VLY81_06650</name>
</gene>
<accession>A0ABZ1BSR8</accession>